<dbReference type="STRING" id="383372.Rcas_1578"/>
<dbReference type="InterPro" id="IPR030678">
    <property type="entry name" value="Peptide/Ni-bd"/>
</dbReference>
<dbReference type="GO" id="GO:0042597">
    <property type="term" value="C:periplasmic space"/>
    <property type="evidence" value="ECO:0007669"/>
    <property type="project" value="UniProtKB-ARBA"/>
</dbReference>
<evidence type="ECO:0000256" key="2">
    <source>
        <dbReference type="ARBA" id="ARBA00022448"/>
    </source>
</evidence>
<evidence type="ECO:0000313" key="7">
    <source>
        <dbReference type="Proteomes" id="UP000000263"/>
    </source>
</evidence>
<keyword evidence="7" id="KW-1185">Reference proteome</keyword>
<dbReference type="Gene3D" id="3.90.76.10">
    <property type="entry name" value="Dipeptide-binding Protein, Domain 1"/>
    <property type="match status" value="1"/>
</dbReference>
<dbReference type="EMBL" id="CP000804">
    <property type="protein sequence ID" value="ABU57671.1"/>
    <property type="molecule type" value="Genomic_DNA"/>
</dbReference>
<dbReference type="PANTHER" id="PTHR30290:SF9">
    <property type="entry name" value="OLIGOPEPTIDE-BINDING PROTEIN APPA"/>
    <property type="match status" value="1"/>
</dbReference>
<reference evidence="6 7" key="1">
    <citation type="submission" date="2007-08" db="EMBL/GenBank/DDBJ databases">
        <title>Complete sequence of Roseiflexus castenholzii DSM 13941.</title>
        <authorList>
            <consortium name="US DOE Joint Genome Institute"/>
            <person name="Copeland A."/>
            <person name="Lucas S."/>
            <person name="Lapidus A."/>
            <person name="Barry K."/>
            <person name="Glavina del Rio T."/>
            <person name="Dalin E."/>
            <person name="Tice H."/>
            <person name="Pitluck S."/>
            <person name="Thompson L.S."/>
            <person name="Brettin T."/>
            <person name="Bruce D."/>
            <person name="Detter J.C."/>
            <person name="Han C."/>
            <person name="Tapia R."/>
            <person name="Schmutz J."/>
            <person name="Larimer F."/>
            <person name="Land M."/>
            <person name="Hauser L."/>
            <person name="Kyrpides N."/>
            <person name="Mikhailova N."/>
            <person name="Bryant D.A."/>
            <person name="Hanada S."/>
            <person name="Tsukatani Y."/>
            <person name="Richardson P."/>
        </authorList>
    </citation>
    <scope>NUCLEOTIDE SEQUENCE [LARGE SCALE GENOMIC DNA]</scope>
    <source>
        <strain evidence="7">DSM 13941 / HLO8</strain>
    </source>
</reference>
<protein>
    <submittedName>
        <fullName evidence="6">Extracellular solute-binding protein family 5</fullName>
    </submittedName>
</protein>
<dbReference type="GO" id="GO:1904680">
    <property type="term" value="F:peptide transmembrane transporter activity"/>
    <property type="evidence" value="ECO:0007669"/>
    <property type="project" value="TreeGrafter"/>
</dbReference>
<dbReference type="Gene3D" id="3.40.190.10">
    <property type="entry name" value="Periplasmic binding protein-like II"/>
    <property type="match status" value="1"/>
</dbReference>
<comment type="similarity">
    <text evidence="1">Belongs to the bacterial solute-binding protein 5 family.</text>
</comment>
<keyword evidence="2" id="KW-0813">Transport</keyword>
<dbReference type="InterPro" id="IPR039424">
    <property type="entry name" value="SBP_5"/>
</dbReference>
<dbReference type="GO" id="GO:0043190">
    <property type="term" value="C:ATP-binding cassette (ABC) transporter complex"/>
    <property type="evidence" value="ECO:0007669"/>
    <property type="project" value="InterPro"/>
</dbReference>
<accession>A7NJK1</accession>
<dbReference type="PIRSF" id="PIRSF002741">
    <property type="entry name" value="MppA"/>
    <property type="match status" value="1"/>
</dbReference>
<keyword evidence="3" id="KW-0732">Signal</keyword>
<gene>
    <name evidence="6" type="ordered locus">Rcas_1578</name>
</gene>
<dbReference type="AlphaFoldDB" id="A7NJK1"/>
<dbReference type="Gene3D" id="3.10.105.10">
    <property type="entry name" value="Dipeptide-binding Protein, Domain 3"/>
    <property type="match status" value="1"/>
</dbReference>
<dbReference type="eggNOG" id="COG0747">
    <property type="taxonomic scope" value="Bacteria"/>
</dbReference>
<evidence type="ECO:0000259" key="5">
    <source>
        <dbReference type="Pfam" id="PF00496"/>
    </source>
</evidence>
<dbReference type="KEGG" id="rca:Rcas_1578"/>
<dbReference type="CDD" id="cd08513">
    <property type="entry name" value="PBP2_thermophilic_Hb8_like"/>
    <property type="match status" value="1"/>
</dbReference>
<sequence length="595" mass="64699">MSSRIFPVSNSHLSPVHSTPVLRLPLRRLFGVSTFVAIALLGVLVACGAPEQPATPAGVSPMPAPTTAPPTATALPRGGNLTIRLAADVAELRPWHPRTRGEEQLIALLYSGLTRLDGTLAPQPDLAAGWTASADGRTITLTLRHDAVWHDGQPVTADDVVFTLNELRALEPTTALLAGLRRMTEVTAPATDTVVVRLDERYAPIFSLLTAPVLPRHALSGRSLADLNAWEAPVGSGPFRLERREPGTAITLAANQSFYRGAPLLDRVVFVVAPDAQVAASALQNGQLLLAELPWSEGRALTETMPMLQTGAYAENGYYFLAFNLRPNRIFSDLRLREALALTIDLPRMIREATNGQGMIIGNSAAPGSWADLTPPSTTTVDLDRARALLDEAGWRLPSDGVVRQKDGVTLTAQLFVRADDPRRVRAAELIAGAAEQIGMDIVVQPADFATVIRSKYAPPYDFDMLLGSWINGVADPTFGDYAYYDPDDFALFHSSQINQGVADTRPVLNFVGFSDPVYDDQAGAARQLYDLTERAQAIRRAQERVALLRPYLFLWTDRLPVACSARLTTLDGPINLATPNYLWNIERWYVTGEG</sequence>
<feature type="region of interest" description="Disordered" evidence="4">
    <location>
        <begin position="53"/>
        <end position="77"/>
    </location>
</feature>
<dbReference type="Proteomes" id="UP000000263">
    <property type="component" value="Chromosome"/>
</dbReference>
<dbReference type="SUPFAM" id="SSF53850">
    <property type="entry name" value="Periplasmic binding protein-like II"/>
    <property type="match status" value="1"/>
</dbReference>
<dbReference type="PANTHER" id="PTHR30290">
    <property type="entry name" value="PERIPLASMIC BINDING COMPONENT OF ABC TRANSPORTER"/>
    <property type="match status" value="1"/>
</dbReference>
<organism evidence="6 7">
    <name type="scientific">Roseiflexus castenholzii (strain DSM 13941 / HLO8)</name>
    <dbReference type="NCBI Taxonomy" id="383372"/>
    <lineage>
        <taxon>Bacteria</taxon>
        <taxon>Bacillati</taxon>
        <taxon>Chloroflexota</taxon>
        <taxon>Chloroflexia</taxon>
        <taxon>Chloroflexales</taxon>
        <taxon>Roseiflexineae</taxon>
        <taxon>Roseiflexaceae</taxon>
        <taxon>Roseiflexus</taxon>
    </lineage>
</organism>
<feature type="domain" description="Solute-binding protein family 5" evidence="5">
    <location>
        <begin position="122"/>
        <end position="488"/>
    </location>
</feature>
<dbReference type="InterPro" id="IPR000914">
    <property type="entry name" value="SBP_5_dom"/>
</dbReference>
<proteinExistence type="inferred from homology"/>
<dbReference type="GO" id="GO:0015833">
    <property type="term" value="P:peptide transport"/>
    <property type="evidence" value="ECO:0007669"/>
    <property type="project" value="TreeGrafter"/>
</dbReference>
<evidence type="ECO:0000256" key="4">
    <source>
        <dbReference type="SAM" id="MobiDB-lite"/>
    </source>
</evidence>
<evidence type="ECO:0000313" key="6">
    <source>
        <dbReference type="EMBL" id="ABU57671.1"/>
    </source>
</evidence>
<evidence type="ECO:0000256" key="3">
    <source>
        <dbReference type="ARBA" id="ARBA00022729"/>
    </source>
</evidence>
<evidence type="ECO:0000256" key="1">
    <source>
        <dbReference type="ARBA" id="ARBA00005695"/>
    </source>
</evidence>
<dbReference type="Pfam" id="PF00496">
    <property type="entry name" value="SBP_bac_5"/>
    <property type="match status" value="1"/>
</dbReference>
<name>A7NJK1_ROSCS</name>
<dbReference type="HOGENOM" id="CLU_017028_8_6_0"/>